<proteinExistence type="predicted"/>
<dbReference type="Proteomes" id="UP000016511">
    <property type="component" value="Unassembled WGS sequence"/>
</dbReference>
<organism evidence="1 2">
    <name type="scientific">Aneurinibacillus aneurinilyticus ATCC 12856</name>
    <dbReference type="NCBI Taxonomy" id="649747"/>
    <lineage>
        <taxon>Bacteria</taxon>
        <taxon>Bacillati</taxon>
        <taxon>Bacillota</taxon>
        <taxon>Bacilli</taxon>
        <taxon>Bacillales</taxon>
        <taxon>Paenibacillaceae</taxon>
        <taxon>Aneurinibacillus group</taxon>
        <taxon>Aneurinibacillus</taxon>
    </lineage>
</organism>
<name>U1WG32_ANEAE</name>
<keyword evidence="2" id="KW-1185">Reference proteome</keyword>
<sequence length="68" mass="7243">MYNVYPDPTGSKTLLYTSNLINQPIFAVGGKKKGRAGAVRKRLAGLSSARAQGASTLFLFSNLLLPTT</sequence>
<comment type="caution">
    <text evidence="1">The sequence shown here is derived from an EMBL/GenBank/DDBJ whole genome shotgun (WGS) entry which is preliminary data.</text>
</comment>
<protein>
    <submittedName>
        <fullName evidence="1">Uncharacterized protein</fullName>
    </submittedName>
</protein>
<evidence type="ECO:0000313" key="2">
    <source>
        <dbReference type="Proteomes" id="UP000016511"/>
    </source>
</evidence>
<dbReference type="EMBL" id="AWSJ01000267">
    <property type="protein sequence ID" value="ERI07534.1"/>
    <property type="molecule type" value="Genomic_DNA"/>
</dbReference>
<dbReference type="HOGENOM" id="CLU_2784835_0_0_9"/>
<accession>U1WG32</accession>
<gene>
    <name evidence="1" type="ORF">HMPREF0083_04381</name>
</gene>
<dbReference type="AlphaFoldDB" id="U1WG32"/>
<reference evidence="1 2" key="1">
    <citation type="submission" date="2013-08" db="EMBL/GenBank/DDBJ databases">
        <authorList>
            <person name="Weinstock G."/>
            <person name="Sodergren E."/>
            <person name="Wylie T."/>
            <person name="Fulton L."/>
            <person name="Fulton R."/>
            <person name="Fronick C."/>
            <person name="O'Laughlin M."/>
            <person name="Godfrey J."/>
            <person name="Miner T."/>
            <person name="Herter B."/>
            <person name="Appelbaum E."/>
            <person name="Cordes M."/>
            <person name="Lek S."/>
            <person name="Wollam A."/>
            <person name="Pepin K.H."/>
            <person name="Palsikar V.B."/>
            <person name="Mitreva M."/>
            <person name="Wilson R.K."/>
        </authorList>
    </citation>
    <scope>NUCLEOTIDE SEQUENCE [LARGE SCALE GENOMIC DNA]</scope>
    <source>
        <strain evidence="1 2">ATCC 12856</strain>
    </source>
</reference>
<evidence type="ECO:0000313" key="1">
    <source>
        <dbReference type="EMBL" id="ERI07534.1"/>
    </source>
</evidence>